<name>A0A1M7SLH9_9SPHN</name>
<gene>
    <name evidence="1" type="ORF">SAMN02745193_01974</name>
</gene>
<sequence length="55" mass="6203">MPNLDYGLEWFASAQDTDSRKRRGSTNDTDCLRTVARSLWFGAALRRPEGQASAR</sequence>
<protein>
    <submittedName>
        <fullName evidence="1">Uncharacterized protein</fullName>
    </submittedName>
</protein>
<evidence type="ECO:0000313" key="2">
    <source>
        <dbReference type="Proteomes" id="UP000184391"/>
    </source>
</evidence>
<proteinExistence type="predicted"/>
<dbReference type="AlphaFoldDB" id="A0A1M7SLH9"/>
<organism evidence="1 2">
    <name type="scientific">Erythrobacter sanguineus</name>
    <dbReference type="NCBI Taxonomy" id="198312"/>
    <lineage>
        <taxon>Bacteria</taxon>
        <taxon>Pseudomonadati</taxon>
        <taxon>Pseudomonadota</taxon>
        <taxon>Alphaproteobacteria</taxon>
        <taxon>Sphingomonadales</taxon>
        <taxon>Erythrobacteraceae</taxon>
        <taxon>Erythrobacter/Porphyrobacter group</taxon>
        <taxon>Erythrobacter</taxon>
    </lineage>
</organism>
<reference evidence="2" key="1">
    <citation type="submission" date="2016-12" db="EMBL/GenBank/DDBJ databases">
        <authorList>
            <person name="Varghese N."/>
            <person name="Submissions S."/>
        </authorList>
    </citation>
    <scope>NUCLEOTIDE SEQUENCE [LARGE SCALE GENOMIC DNA]</scope>
    <source>
        <strain evidence="2">DSM 11032</strain>
    </source>
</reference>
<accession>A0A1M7SLH9</accession>
<keyword evidence="2" id="KW-1185">Reference proteome</keyword>
<dbReference type="Proteomes" id="UP000184391">
    <property type="component" value="Unassembled WGS sequence"/>
</dbReference>
<evidence type="ECO:0000313" key="1">
    <source>
        <dbReference type="EMBL" id="SHN59307.1"/>
    </source>
</evidence>
<dbReference type="EMBL" id="FRDF01000010">
    <property type="protein sequence ID" value="SHN59307.1"/>
    <property type="molecule type" value="Genomic_DNA"/>
</dbReference>